<keyword evidence="2" id="KW-1185">Reference proteome</keyword>
<sequence>MKFSLNISKVEICLTEASYVLLTNKKICDNWDKLIKLIKNANMQLLRKLTKGKVEEVKKIEEDFNKIPVFNIQVVEGTMIYWVMTMLFGAFYFI</sequence>
<evidence type="ECO:0000313" key="2">
    <source>
        <dbReference type="Proteomes" id="UP000789366"/>
    </source>
</evidence>
<reference evidence="1" key="1">
    <citation type="submission" date="2021-06" db="EMBL/GenBank/DDBJ databases">
        <authorList>
            <person name="Kallberg Y."/>
            <person name="Tangrot J."/>
            <person name="Rosling A."/>
        </authorList>
    </citation>
    <scope>NUCLEOTIDE SEQUENCE</scope>
    <source>
        <strain evidence="1">28 12/20/2015</strain>
    </source>
</reference>
<protein>
    <submittedName>
        <fullName evidence="1">897_t:CDS:1</fullName>
    </submittedName>
</protein>
<gene>
    <name evidence="1" type="ORF">SPELUC_LOCUS549</name>
</gene>
<evidence type="ECO:0000313" key="1">
    <source>
        <dbReference type="EMBL" id="CAG8446714.1"/>
    </source>
</evidence>
<dbReference type="Proteomes" id="UP000789366">
    <property type="component" value="Unassembled WGS sequence"/>
</dbReference>
<accession>A0ACA9K1Q8</accession>
<proteinExistence type="predicted"/>
<organism evidence="1 2">
    <name type="scientific">Cetraspora pellucida</name>
    <dbReference type="NCBI Taxonomy" id="1433469"/>
    <lineage>
        <taxon>Eukaryota</taxon>
        <taxon>Fungi</taxon>
        <taxon>Fungi incertae sedis</taxon>
        <taxon>Mucoromycota</taxon>
        <taxon>Glomeromycotina</taxon>
        <taxon>Glomeromycetes</taxon>
        <taxon>Diversisporales</taxon>
        <taxon>Gigasporaceae</taxon>
        <taxon>Cetraspora</taxon>
    </lineage>
</organism>
<comment type="caution">
    <text evidence="1">The sequence shown here is derived from an EMBL/GenBank/DDBJ whole genome shotgun (WGS) entry which is preliminary data.</text>
</comment>
<name>A0ACA9K1Q8_9GLOM</name>
<dbReference type="EMBL" id="CAJVPW010000211">
    <property type="protein sequence ID" value="CAG8446714.1"/>
    <property type="molecule type" value="Genomic_DNA"/>
</dbReference>